<organism evidence="3 4">
    <name type="scientific">Mycena maculata</name>
    <dbReference type="NCBI Taxonomy" id="230809"/>
    <lineage>
        <taxon>Eukaryota</taxon>
        <taxon>Fungi</taxon>
        <taxon>Dikarya</taxon>
        <taxon>Basidiomycota</taxon>
        <taxon>Agaricomycotina</taxon>
        <taxon>Agaricomycetes</taxon>
        <taxon>Agaricomycetidae</taxon>
        <taxon>Agaricales</taxon>
        <taxon>Marasmiineae</taxon>
        <taxon>Mycenaceae</taxon>
        <taxon>Mycena</taxon>
    </lineage>
</organism>
<dbReference type="Proteomes" id="UP001215280">
    <property type="component" value="Unassembled WGS sequence"/>
</dbReference>
<protein>
    <submittedName>
        <fullName evidence="3">Uncharacterized protein</fullName>
    </submittedName>
</protein>
<keyword evidence="2" id="KW-0732">Signal</keyword>
<dbReference type="EMBL" id="JARJLG010000059">
    <property type="protein sequence ID" value="KAJ7757258.1"/>
    <property type="molecule type" value="Genomic_DNA"/>
</dbReference>
<evidence type="ECO:0000256" key="2">
    <source>
        <dbReference type="SAM" id="SignalP"/>
    </source>
</evidence>
<sequence length="268" mass="27757">MGPPHSFTALLPALALFLLLLCAPSTNGAVTNTTVDDTDSAFTFTGAWTAVSPADPCAGCSSKPDPTQTFNQTWHDGNYRTGAPTTTTGSFAFTGSAVYIFGIDQAESQPDIAFTLGSIQAVHHYTGTEQFAYNALFFSATGLAADETHTVNWIYNIDPSTGVGVQEALFDYAIVTSGTEDVATPAAVNPTTTAGTSTTAAQTQTSGTRTSSSSTSSSVSSTPAANKLGTQQSSTVSPYVLPTCSYIENSALILHTAVPPSRVSRLLP</sequence>
<dbReference type="AlphaFoldDB" id="A0AAD7J973"/>
<evidence type="ECO:0000313" key="3">
    <source>
        <dbReference type="EMBL" id="KAJ7757258.1"/>
    </source>
</evidence>
<comment type="caution">
    <text evidence="3">The sequence shown here is derived from an EMBL/GenBank/DDBJ whole genome shotgun (WGS) entry which is preliminary data.</text>
</comment>
<feature type="chain" id="PRO_5042024727" evidence="2">
    <location>
        <begin position="29"/>
        <end position="268"/>
    </location>
</feature>
<feature type="signal peptide" evidence="2">
    <location>
        <begin position="1"/>
        <end position="28"/>
    </location>
</feature>
<keyword evidence="4" id="KW-1185">Reference proteome</keyword>
<accession>A0AAD7J973</accession>
<gene>
    <name evidence="3" type="ORF">DFH07DRAFT_461284</name>
</gene>
<feature type="compositionally biased region" description="Low complexity" evidence="1">
    <location>
        <begin position="185"/>
        <end position="226"/>
    </location>
</feature>
<name>A0AAD7J973_9AGAR</name>
<reference evidence="3" key="1">
    <citation type="submission" date="2023-03" db="EMBL/GenBank/DDBJ databases">
        <title>Massive genome expansion in bonnet fungi (Mycena s.s.) driven by repeated elements and novel gene families across ecological guilds.</title>
        <authorList>
            <consortium name="Lawrence Berkeley National Laboratory"/>
            <person name="Harder C.B."/>
            <person name="Miyauchi S."/>
            <person name="Viragh M."/>
            <person name="Kuo A."/>
            <person name="Thoen E."/>
            <person name="Andreopoulos B."/>
            <person name="Lu D."/>
            <person name="Skrede I."/>
            <person name="Drula E."/>
            <person name="Henrissat B."/>
            <person name="Morin E."/>
            <person name="Kohler A."/>
            <person name="Barry K."/>
            <person name="LaButti K."/>
            <person name="Morin E."/>
            <person name="Salamov A."/>
            <person name="Lipzen A."/>
            <person name="Mereny Z."/>
            <person name="Hegedus B."/>
            <person name="Baldrian P."/>
            <person name="Stursova M."/>
            <person name="Weitz H."/>
            <person name="Taylor A."/>
            <person name="Grigoriev I.V."/>
            <person name="Nagy L.G."/>
            <person name="Martin F."/>
            <person name="Kauserud H."/>
        </authorList>
    </citation>
    <scope>NUCLEOTIDE SEQUENCE</scope>
    <source>
        <strain evidence="3">CBHHK188m</strain>
    </source>
</reference>
<evidence type="ECO:0000256" key="1">
    <source>
        <dbReference type="SAM" id="MobiDB-lite"/>
    </source>
</evidence>
<evidence type="ECO:0000313" key="4">
    <source>
        <dbReference type="Proteomes" id="UP001215280"/>
    </source>
</evidence>
<proteinExistence type="predicted"/>
<feature type="region of interest" description="Disordered" evidence="1">
    <location>
        <begin position="185"/>
        <end position="232"/>
    </location>
</feature>